<feature type="domain" description="NACHT" evidence="2">
    <location>
        <begin position="84"/>
        <end position="234"/>
    </location>
</feature>
<dbReference type="PANTHER" id="PTHR10039:SF14">
    <property type="entry name" value="NACHT DOMAIN-CONTAINING PROTEIN"/>
    <property type="match status" value="1"/>
</dbReference>
<dbReference type="Pfam" id="PF24883">
    <property type="entry name" value="NPHP3_N"/>
    <property type="match status" value="1"/>
</dbReference>
<sequence>MPSMFKNSKNIHITSSSISITKSYDTIITSSGKSLDVLHRRVAPNAILNAGGRGDEVRCHPGTRKEVIGRIEKWGKRRNGSTAPMFWLSGPAGAGKSAIMQTIAERYDQRGVPHANFFFFRQDSSRSHASPLVATLLHQIILLYPSLRDRVATLLSTNPLIFDSILEIQLAQLIVAPLRIIQQSSSDYHPLVLLIDGLDECDSECKRSQQQILHAFDQVLAEQPCPLRLLVASRDESHIQAAFNRISSAFLPLYLDDQYSPKTDIRLFVNAQFEQVRQTHPLANMRDATWPSVEDVDYIVEKSSGQFIYAATVMRFISNSSASPMVSLERVHSAARLATKSPFSHLDAIYTYILSQAYDQNALKDILHAHLLIAEFAKLSGKPGMPWSGPRPKMVLKDLLRRYNKTYTQEMMLSCLADLTSIAYYSSSDHRLLFHHASFPDYLLDQSRSGDYFVDTAIFNYKIMPVVWTHILNHSHDDDWLRFGLGGLVQLQKFPPGLLDMLAASRRVWPLVRPGDGFIFQSIYSLCVPGKDTINFRCILRQWLTANRRDFVDFYILIDDIKRIPFGWRYFHMAQGDSLQLLPDGENAAALCPETDFDRQESASWLESLLHRVHNYIYPRDTEHYKQLLKAWIFWAVLNNIDCEGLDNLPLAQRYIWKARAKKWFKIGSKGK</sequence>
<dbReference type="InterPro" id="IPR007111">
    <property type="entry name" value="NACHT_NTPase"/>
</dbReference>
<proteinExistence type="predicted"/>
<dbReference type="EMBL" id="JAACJJ010000016">
    <property type="protein sequence ID" value="KAF5324142.1"/>
    <property type="molecule type" value="Genomic_DNA"/>
</dbReference>
<dbReference type="InterPro" id="IPR056884">
    <property type="entry name" value="NPHP3-like_N"/>
</dbReference>
<evidence type="ECO:0000313" key="4">
    <source>
        <dbReference type="Proteomes" id="UP000567179"/>
    </source>
</evidence>
<dbReference type="PANTHER" id="PTHR10039">
    <property type="entry name" value="AMELOGENIN"/>
    <property type="match status" value="1"/>
</dbReference>
<keyword evidence="4" id="KW-1185">Reference proteome</keyword>
<dbReference type="Gene3D" id="3.40.50.300">
    <property type="entry name" value="P-loop containing nucleotide triphosphate hydrolases"/>
    <property type="match status" value="1"/>
</dbReference>
<gene>
    <name evidence="3" type="ORF">D9619_011137</name>
</gene>
<evidence type="ECO:0000259" key="2">
    <source>
        <dbReference type="PROSITE" id="PS50837"/>
    </source>
</evidence>
<evidence type="ECO:0000313" key="3">
    <source>
        <dbReference type="EMBL" id="KAF5324142.1"/>
    </source>
</evidence>
<dbReference type="PROSITE" id="PS50837">
    <property type="entry name" value="NACHT"/>
    <property type="match status" value="1"/>
</dbReference>
<keyword evidence="1" id="KW-0677">Repeat</keyword>
<dbReference type="SUPFAM" id="SSF52540">
    <property type="entry name" value="P-loop containing nucleoside triphosphate hydrolases"/>
    <property type="match status" value="1"/>
</dbReference>
<protein>
    <recommendedName>
        <fullName evidence="2">NACHT domain-containing protein</fullName>
    </recommendedName>
</protein>
<dbReference type="InterPro" id="IPR027417">
    <property type="entry name" value="P-loop_NTPase"/>
</dbReference>
<dbReference type="AlphaFoldDB" id="A0A8H5BL52"/>
<dbReference type="OrthoDB" id="5967843at2759"/>
<organism evidence="3 4">
    <name type="scientific">Psilocybe cf. subviscida</name>
    <dbReference type="NCBI Taxonomy" id="2480587"/>
    <lineage>
        <taxon>Eukaryota</taxon>
        <taxon>Fungi</taxon>
        <taxon>Dikarya</taxon>
        <taxon>Basidiomycota</taxon>
        <taxon>Agaricomycotina</taxon>
        <taxon>Agaricomycetes</taxon>
        <taxon>Agaricomycetidae</taxon>
        <taxon>Agaricales</taxon>
        <taxon>Agaricineae</taxon>
        <taxon>Strophariaceae</taxon>
        <taxon>Psilocybe</taxon>
    </lineage>
</organism>
<comment type="caution">
    <text evidence="3">The sequence shown here is derived from an EMBL/GenBank/DDBJ whole genome shotgun (WGS) entry which is preliminary data.</text>
</comment>
<evidence type="ECO:0000256" key="1">
    <source>
        <dbReference type="ARBA" id="ARBA00022737"/>
    </source>
</evidence>
<name>A0A8H5BL52_9AGAR</name>
<accession>A0A8H5BL52</accession>
<reference evidence="3 4" key="1">
    <citation type="journal article" date="2020" name="ISME J.">
        <title>Uncovering the hidden diversity of litter-decomposition mechanisms in mushroom-forming fungi.</title>
        <authorList>
            <person name="Floudas D."/>
            <person name="Bentzer J."/>
            <person name="Ahren D."/>
            <person name="Johansson T."/>
            <person name="Persson P."/>
            <person name="Tunlid A."/>
        </authorList>
    </citation>
    <scope>NUCLEOTIDE SEQUENCE [LARGE SCALE GENOMIC DNA]</scope>
    <source>
        <strain evidence="3 4">CBS 101986</strain>
    </source>
</reference>
<dbReference type="Proteomes" id="UP000567179">
    <property type="component" value="Unassembled WGS sequence"/>
</dbReference>